<keyword evidence="3" id="KW-1185">Reference proteome</keyword>
<dbReference type="Proteomes" id="UP000662747">
    <property type="component" value="Chromosome"/>
</dbReference>
<evidence type="ECO:0000313" key="3">
    <source>
        <dbReference type="Proteomes" id="UP000662747"/>
    </source>
</evidence>
<accession>A0ABX7NXF7</accession>
<evidence type="ECO:0000256" key="1">
    <source>
        <dbReference type="SAM" id="MobiDB-lite"/>
    </source>
</evidence>
<feature type="region of interest" description="Disordered" evidence="1">
    <location>
        <begin position="28"/>
        <end position="77"/>
    </location>
</feature>
<protein>
    <submittedName>
        <fullName evidence="2">Uncharacterized protein</fullName>
    </submittedName>
</protein>
<dbReference type="RefSeq" id="WP_206723727.1">
    <property type="nucleotide sequence ID" value="NZ_CP071090.1"/>
</dbReference>
<evidence type="ECO:0000313" key="2">
    <source>
        <dbReference type="EMBL" id="QSQ22150.1"/>
    </source>
</evidence>
<reference evidence="2 3" key="1">
    <citation type="submission" date="2021-02" db="EMBL/GenBank/DDBJ databases">
        <title>De Novo genome assembly of isolated myxobacteria.</title>
        <authorList>
            <person name="Stevens D.C."/>
        </authorList>
    </citation>
    <scope>NUCLEOTIDE SEQUENCE [LARGE SCALE GENOMIC DNA]</scope>
    <source>
        <strain evidence="3">SCPEA02</strain>
    </source>
</reference>
<gene>
    <name evidence="2" type="ORF">JY651_44645</name>
</gene>
<organism evidence="2 3">
    <name type="scientific">Pyxidicoccus parkwayensis</name>
    <dbReference type="NCBI Taxonomy" id="2813578"/>
    <lineage>
        <taxon>Bacteria</taxon>
        <taxon>Pseudomonadati</taxon>
        <taxon>Myxococcota</taxon>
        <taxon>Myxococcia</taxon>
        <taxon>Myxococcales</taxon>
        <taxon>Cystobacterineae</taxon>
        <taxon>Myxococcaceae</taxon>
        <taxon>Pyxidicoccus</taxon>
    </lineage>
</organism>
<dbReference type="EMBL" id="CP071090">
    <property type="protein sequence ID" value="QSQ22150.1"/>
    <property type="molecule type" value="Genomic_DNA"/>
</dbReference>
<proteinExistence type="predicted"/>
<name>A0ABX7NXF7_9BACT</name>
<feature type="compositionally biased region" description="Basic residues" evidence="1">
    <location>
        <begin position="30"/>
        <end position="42"/>
    </location>
</feature>
<sequence length="77" mass="8399">MSADRKSARMRAESALLGNGRVYTFVRGDGRRRQRRHRHVSRPRPGAARPAGHSGPVFCHGTGCPQGTTDHGLLRPG</sequence>